<comment type="caution">
    <text evidence="7">The sequence shown here is derived from an EMBL/GenBank/DDBJ whole genome shotgun (WGS) entry which is preliminary data.</text>
</comment>
<comment type="cofactor">
    <cofactor evidence="1">
        <name>Mg(2+)</name>
        <dbReference type="ChEBI" id="CHEBI:18420"/>
    </cofactor>
</comment>
<dbReference type="EMBL" id="MGKO01000006">
    <property type="protein sequence ID" value="OGN27826.1"/>
    <property type="molecule type" value="Genomic_DNA"/>
</dbReference>
<dbReference type="GO" id="GO:0016757">
    <property type="term" value="F:glycosyltransferase activity"/>
    <property type="evidence" value="ECO:0007669"/>
    <property type="project" value="UniProtKB-KW"/>
</dbReference>
<dbReference type="InterPro" id="IPR001173">
    <property type="entry name" value="Glyco_trans_2-like"/>
</dbReference>
<proteinExistence type="inferred from homology"/>
<comment type="similarity">
    <text evidence="2">Belongs to the glycosyltransferase 2 family.</text>
</comment>
<accession>A0A1F8GT61</accession>
<keyword evidence="4" id="KW-0808">Transferase</keyword>
<dbReference type="PANTHER" id="PTHR48090">
    <property type="entry name" value="UNDECAPRENYL-PHOSPHATE 4-DEOXY-4-FORMAMIDO-L-ARABINOSE TRANSFERASE-RELATED"/>
    <property type="match status" value="1"/>
</dbReference>
<evidence type="ECO:0000313" key="8">
    <source>
        <dbReference type="Proteomes" id="UP000178444"/>
    </source>
</evidence>
<reference evidence="7 8" key="1">
    <citation type="journal article" date="2016" name="Nat. Commun.">
        <title>Thousands of microbial genomes shed light on interconnected biogeochemical processes in an aquifer system.</title>
        <authorList>
            <person name="Anantharaman K."/>
            <person name="Brown C.T."/>
            <person name="Hug L.A."/>
            <person name="Sharon I."/>
            <person name="Castelle C.J."/>
            <person name="Probst A.J."/>
            <person name="Thomas B.C."/>
            <person name="Singh A."/>
            <person name="Wilkins M.J."/>
            <person name="Karaoz U."/>
            <person name="Brodie E.L."/>
            <person name="Williams K.H."/>
            <person name="Hubbard S.S."/>
            <person name="Banfield J.F."/>
        </authorList>
    </citation>
    <scope>NUCLEOTIDE SEQUENCE [LARGE SCALE GENOMIC DNA]</scope>
</reference>
<organism evidence="7 8">
    <name type="scientific">Candidatus Yanofskybacteria bacterium RIFCSPLOWO2_01_FULL_49_17</name>
    <dbReference type="NCBI Taxonomy" id="1802700"/>
    <lineage>
        <taxon>Bacteria</taxon>
        <taxon>Candidatus Yanofskyibacteriota</taxon>
    </lineage>
</organism>
<dbReference type="Pfam" id="PF00535">
    <property type="entry name" value="Glycos_transf_2"/>
    <property type="match status" value="1"/>
</dbReference>
<dbReference type="InterPro" id="IPR050256">
    <property type="entry name" value="Glycosyltransferase_2"/>
</dbReference>
<evidence type="ECO:0000313" key="7">
    <source>
        <dbReference type="EMBL" id="OGN27826.1"/>
    </source>
</evidence>
<evidence type="ECO:0000256" key="2">
    <source>
        <dbReference type="ARBA" id="ARBA00006739"/>
    </source>
</evidence>
<feature type="domain" description="Glycosyltransferase 2-like" evidence="6">
    <location>
        <begin position="6"/>
        <end position="166"/>
    </location>
</feature>
<dbReference type="PANTHER" id="PTHR48090:SF10">
    <property type="entry name" value="GLUCOSYL-3-PHOSPHOGLYCERATE SYNTHASE"/>
    <property type="match status" value="1"/>
</dbReference>
<evidence type="ECO:0000256" key="4">
    <source>
        <dbReference type="ARBA" id="ARBA00022679"/>
    </source>
</evidence>
<sequence length="242" mass="27348">MNRSLSIIMPALNMEHLVGEAIATTTRALQRAGLSDYEIIVLVNTSRDGSHDRTDEVVLDLAKKDSHIRPIINHHFKPFGLTYWQGVDLAQKENVMFIPSDDETIEDSMVGIFKDIGQVDLVVPYTVNKKARSFKRRFVSRAFVILCNTLFGLRLRYYNGTCVVPTKLIRKVPMRSGSFAYMVQVLVLLIKSGARYVEVPMGIKPTSATASFKIKSVIEAIHALARLFWDIHIKGVRIKIPF</sequence>
<keyword evidence="5" id="KW-0460">Magnesium</keyword>
<dbReference type="AlphaFoldDB" id="A0A1F8GT61"/>
<dbReference type="Proteomes" id="UP000178444">
    <property type="component" value="Unassembled WGS sequence"/>
</dbReference>
<gene>
    <name evidence="7" type="ORF">A2941_00560</name>
</gene>
<evidence type="ECO:0000256" key="1">
    <source>
        <dbReference type="ARBA" id="ARBA00001946"/>
    </source>
</evidence>
<dbReference type="SUPFAM" id="SSF53448">
    <property type="entry name" value="Nucleotide-diphospho-sugar transferases"/>
    <property type="match status" value="1"/>
</dbReference>
<dbReference type="Gene3D" id="3.90.550.10">
    <property type="entry name" value="Spore Coat Polysaccharide Biosynthesis Protein SpsA, Chain A"/>
    <property type="match status" value="1"/>
</dbReference>
<evidence type="ECO:0000256" key="3">
    <source>
        <dbReference type="ARBA" id="ARBA00022676"/>
    </source>
</evidence>
<evidence type="ECO:0000259" key="6">
    <source>
        <dbReference type="Pfam" id="PF00535"/>
    </source>
</evidence>
<name>A0A1F8GT61_9BACT</name>
<evidence type="ECO:0000256" key="5">
    <source>
        <dbReference type="ARBA" id="ARBA00022842"/>
    </source>
</evidence>
<dbReference type="InterPro" id="IPR029044">
    <property type="entry name" value="Nucleotide-diphossugar_trans"/>
</dbReference>
<keyword evidence="3" id="KW-0328">Glycosyltransferase</keyword>
<protein>
    <recommendedName>
        <fullName evidence="6">Glycosyltransferase 2-like domain-containing protein</fullName>
    </recommendedName>
</protein>